<dbReference type="GO" id="GO:0004190">
    <property type="term" value="F:aspartic-type endopeptidase activity"/>
    <property type="evidence" value="ECO:0007669"/>
    <property type="project" value="UniProtKB-UniRule"/>
</dbReference>
<reference evidence="11 12" key="1">
    <citation type="journal article" date="2015" name="Genome Announc.">
        <title>Expanding the biotechnology potential of lactobacilli through comparative genomics of 213 strains and associated genera.</title>
        <authorList>
            <person name="Sun Z."/>
            <person name="Harris H.M."/>
            <person name="McCann A."/>
            <person name="Guo C."/>
            <person name="Argimon S."/>
            <person name="Zhang W."/>
            <person name="Yang X."/>
            <person name="Jeffery I.B."/>
            <person name="Cooney J.C."/>
            <person name="Kagawa T.F."/>
            <person name="Liu W."/>
            <person name="Song Y."/>
            <person name="Salvetti E."/>
            <person name="Wrobel A."/>
            <person name="Rasinkangas P."/>
            <person name="Parkhill J."/>
            <person name="Rea M.C."/>
            <person name="O'Sullivan O."/>
            <person name="Ritari J."/>
            <person name="Douillard F.P."/>
            <person name="Paul Ross R."/>
            <person name="Yang R."/>
            <person name="Briner A.E."/>
            <person name="Felis G.E."/>
            <person name="de Vos W.M."/>
            <person name="Barrangou R."/>
            <person name="Klaenhammer T.R."/>
            <person name="Caufield P.W."/>
            <person name="Cui Y."/>
            <person name="Zhang H."/>
            <person name="O'Toole P.W."/>
        </authorList>
    </citation>
    <scope>NUCLEOTIDE SEQUENCE [LARGE SCALE GENOMIC DNA]</scope>
    <source>
        <strain evidence="11 12">DSM 22689</strain>
    </source>
</reference>
<comment type="caution">
    <text evidence="11">The sequence shown here is derived from an EMBL/GenBank/DDBJ whole genome shotgun (WGS) entry which is preliminary data.</text>
</comment>
<dbReference type="GO" id="GO:0006508">
    <property type="term" value="P:proteolysis"/>
    <property type="evidence" value="ECO:0007669"/>
    <property type="project" value="UniProtKB-KW"/>
</dbReference>
<comment type="catalytic activity">
    <reaction evidence="9">
        <text>Release of signal peptides from bacterial membrane prolipoproteins. Hydrolyzes -Xaa-Yaa-Zaa-|-(S,diacylglyceryl)Cys-, in which Xaa is hydrophobic (preferably Leu), and Yaa (Ala or Ser) and Zaa (Gly or Ala) have small, neutral side chains.</text>
        <dbReference type="EC" id="3.4.23.36"/>
    </reaction>
</comment>
<feature type="active site" evidence="9">
    <location>
        <position position="137"/>
    </location>
</feature>
<proteinExistence type="inferred from homology"/>
<keyword evidence="4 9" id="KW-0812">Transmembrane</keyword>
<dbReference type="Pfam" id="PF01252">
    <property type="entry name" value="Peptidase_A8"/>
    <property type="match status" value="1"/>
</dbReference>
<evidence type="ECO:0000256" key="10">
    <source>
        <dbReference type="RuleBase" id="RU004181"/>
    </source>
</evidence>
<dbReference type="AlphaFoldDB" id="A0A0R2CJB5"/>
<sequence length="156" mass="17295">MDYSKQKLVKYGITLDSSLILLGIDQLLKGFVTQSIPLGTSRSFLPPILSLTNLANTGAAWSFLSGHSWVFTLLAAIALVLFSYFLITNRNNAWLFWGLSLMLTGTVGNLLDRLVNGFVTDMLKLEIFNFPIFNLADCYLTLGVLLIMIGILRGEE</sequence>
<dbReference type="RefSeq" id="WP_082619194.1">
    <property type="nucleotide sequence ID" value="NZ_AYZI01000003.1"/>
</dbReference>
<accession>A0A0R2CJB5</accession>
<evidence type="ECO:0000256" key="1">
    <source>
        <dbReference type="ARBA" id="ARBA00006139"/>
    </source>
</evidence>
<keyword evidence="7 9" id="KW-1133">Transmembrane helix</keyword>
<dbReference type="PRINTS" id="PR00781">
    <property type="entry name" value="LIPOSIGPTASE"/>
</dbReference>
<dbReference type="EMBL" id="AYZI01000003">
    <property type="protein sequence ID" value="KRM91743.1"/>
    <property type="molecule type" value="Genomic_DNA"/>
</dbReference>
<feature type="transmembrane region" description="Helical" evidence="9">
    <location>
        <begin position="131"/>
        <end position="152"/>
    </location>
</feature>
<evidence type="ECO:0000256" key="8">
    <source>
        <dbReference type="ARBA" id="ARBA00023136"/>
    </source>
</evidence>
<keyword evidence="3 9" id="KW-0645">Protease</keyword>
<organism evidence="11 12">
    <name type="scientific">Fructilactobacillus florum DSM 22689 = JCM 16035</name>
    <dbReference type="NCBI Taxonomy" id="1423745"/>
    <lineage>
        <taxon>Bacteria</taxon>
        <taxon>Bacillati</taxon>
        <taxon>Bacillota</taxon>
        <taxon>Bacilli</taxon>
        <taxon>Lactobacillales</taxon>
        <taxon>Lactobacillaceae</taxon>
        <taxon>Fructilactobacillus</taxon>
    </lineage>
</organism>
<evidence type="ECO:0000256" key="4">
    <source>
        <dbReference type="ARBA" id="ARBA00022692"/>
    </source>
</evidence>
<name>A0A0R2CJB5_9LACO</name>
<keyword evidence="6 9" id="KW-0378">Hydrolase</keyword>
<evidence type="ECO:0000256" key="3">
    <source>
        <dbReference type="ARBA" id="ARBA00022670"/>
    </source>
</evidence>
<dbReference type="PATRIC" id="fig|1423745.4.peg.607"/>
<feature type="transmembrane region" description="Helical" evidence="9">
    <location>
        <begin position="94"/>
        <end position="111"/>
    </location>
</feature>
<comment type="similarity">
    <text evidence="1 9 10">Belongs to the peptidase A8 family.</text>
</comment>
<feature type="transmembrane region" description="Helical" evidence="9">
    <location>
        <begin position="69"/>
        <end position="87"/>
    </location>
</feature>
<evidence type="ECO:0000256" key="7">
    <source>
        <dbReference type="ARBA" id="ARBA00022989"/>
    </source>
</evidence>
<evidence type="ECO:0000256" key="5">
    <source>
        <dbReference type="ARBA" id="ARBA00022750"/>
    </source>
</evidence>
<comment type="caution">
    <text evidence="9">Lacks conserved residue(s) required for the propagation of feature annotation.</text>
</comment>
<comment type="function">
    <text evidence="9">This protein specifically catalyzes the removal of signal peptides from prolipoproteins.</text>
</comment>
<dbReference type="NCBIfam" id="TIGR00077">
    <property type="entry name" value="lspA"/>
    <property type="match status" value="1"/>
</dbReference>
<dbReference type="InterPro" id="IPR001872">
    <property type="entry name" value="Peptidase_A8"/>
</dbReference>
<comment type="pathway">
    <text evidence="9">Protein modification; lipoprotein biosynthesis (signal peptide cleavage).</text>
</comment>
<keyword evidence="2 9" id="KW-1003">Cell membrane</keyword>
<dbReference type="STRING" id="1423745.GCA_001311215_00192"/>
<dbReference type="EC" id="3.4.23.36" evidence="9"/>
<keyword evidence="5 9" id="KW-0064">Aspartyl protease</keyword>
<keyword evidence="8 9" id="KW-0472">Membrane</keyword>
<evidence type="ECO:0000313" key="12">
    <source>
        <dbReference type="Proteomes" id="UP000051586"/>
    </source>
</evidence>
<dbReference type="PANTHER" id="PTHR33695:SF1">
    <property type="entry name" value="LIPOPROTEIN SIGNAL PEPTIDASE"/>
    <property type="match status" value="1"/>
</dbReference>
<evidence type="ECO:0000256" key="9">
    <source>
        <dbReference type="HAMAP-Rule" id="MF_00161"/>
    </source>
</evidence>
<evidence type="ECO:0000256" key="6">
    <source>
        <dbReference type="ARBA" id="ARBA00022801"/>
    </source>
</evidence>
<evidence type="ECO:0000256" key="2">
    <source>
        <dbReference type="ARBA" id="ARBA00022475"/>
    </source>
</evidence>
<dbReference type="HAMAP" id="MF_00161">
    <property type="entry name" value="LspA"/>
    <property type="match status" value="1"/>
</dbReference>
<evidence type="ECO:0000313" key="11">
    <source>
        <dbReference type="EMBL" id="KRM91743.1"/>
    </source>
</evidence>
<dbReference type="Proteomes" id="UP000051586">
    <property type="component" value="Unassembled WGS sequence"/>
</dbReference>
<dbReference type="UniPathway" id="UPA00665"/>
<gene>
    <name evidence="9" type="primary">lspA</name>
    <name evidence="11" type="ORF">FC87_GL000567</name>
</gene>
<protein>
    <recommendedName>
        <fullName evidence="9">Lipoprotein signal peptidase</fullName>
        <ecNumber evidence="9">3.4.23.36</ecNumber>
    </recommendedName>
    <alternativeName>
        <fullName evidence="9">Prolipoprotein signal peptidase</fullName>
    </alternativeName>
    <alternativeName>
        <fullName evidence="9">Signal peptidase II</fullName>
        <shortName evidence="9">SPase II</shortName>
    </alternativeName>
</protein>
<comment type="subcellular location">
    <subcellularLocation>
        <location evidence="9">Cell membrane</location>
        <topology evidence="9">Multi-pass membrane protein</topology>
    </subcellularLocation>
</comment>
<dbReference type="PANTHER" id="PTHR33695">
    <property type="entry name" value="LIPOPROTEIN SIGNAL PEPTIDASE"/>
    <property type="match status" value="1"/>
</dbReference>
<dbReference type="GO" id="GO:0005886">
    <property type="term" value="C:plasma membrane"/>
    <property type="evidence" value="ECO:0007669"/>
    <property type="project" value="UniProtKB-SubCell"/>
</dbReference>
<feature type="active site" evidence="9">
    <location>
        <position position="121"/>
    </location>
</feature>